<dbReference type="Gene3D" id="3.30.1540.20">
    <property type="entry name" value="MutL, C-terminal domain, dimerisation subdomain"/>
    <property type="match status" value="1"/>
</dbReference>
<sequence length="597" mass="66281">MKIHILPKDLINQIAAGEVVERPMSVVKELVENSIDAGAKNIVIEIENGGLNLVKVTDDGDGMNREDAQLSIAQHATSKIQNQEDLFNISTLGFRGEALASIAAVSEFNLVTQEVGAVVGTELRVVNGDAAVYDIGAAPGTSISCRNLFYNVPARKKYMKTPVTEFNHIMDLFLSYCLGYPEIAWKLLHNSKVVYHFPSAERGQRIGDVLGDEVAANLLPVSVKLNGIEIKGRIGKPQIARNNRKLQYLFINRRPVNEFIVAKQVKEAFGTLLAKEMQPVYFLELNIENASIDVNVHPRKLEVRFSEPQLVYKSVYQAVAAALDAHELVAQVSIPEPKRFTPVGSVIASRQSDFAVRSDLGIKFGSHGDTSPSFAYKAPAAFVESSFLPPVGGVKSDVKEEEPFVPEYQVLGQVDNAYIVTRTEDSIKIYDQHASSERVRYEKLKREWEIGRLASQKMLLPQKIELTPTEARSLEAGLPLARKLGFDVEHFGGNSFAVSAVPQLLVKSDVREMILEIIGELTDAVVVEDKIVQPIDNILKMMACKSAIKFGDVLTREGMESLINDLERLQNKYTCVHGRPAVIEFSFDELKKMFKRK</sequence>
<keyword evidence="2 4" id="KW-0227">DNA damage</keyword>
<dbReference type="Pfam" id="PF08676">
    <property type="entry name" value="MutL_C"/>
    <property type="match status" value="1"/>
</dbReference>
<evidence type="ECO:0000313" key="8">
    <source>
        <dbReference type="Proteomes" id="UP000178656"/>
    </source>
</evidence>
<dbReference type="SMART" id="SM00853">
    <property type="entry name" value="MutL_C"/>
    <property type="match status" value="1"/>
</dbReference>
<evidence type="ECO:0000256" key="2">
    <source>
        <dbReference type="ARBA" id="ARBA00022763"/>
    </source>
</evidence>
<keyword evidence="3 4" id="KW-0234">DNA repair</keyword>
<dbReference type="PANTHER" id="PTHR10073:SF12">
    <property type="entry name" value="DNA MISMATCH REPAIR PROTEIN MLH1"/>
    <property type="match status" value="1"/>
</dbReference>
<dbReference type="FunFam" id="3.30.565.10:FF:000003">
    <property type="entry name" value="DNA mismatch repair endonuclease MutL"/>
    <property type="match status" value="1"/>
</dbReference>
<dbReference type="Gene3D" id="3.30.230.10">
    <property type="match status" value="1"/>
</dbReference>
<dbReference type="InterPro" id="IPR002099">
    <property type="entry name" value="MutL/Mlh/PMS"/>
</dbReference>
<dbReference type="InterPro" id="IPR042120">
    <property type="entry name" value="MutL_C_dimsub"/>
</dbReference>
<dbReference type="Gene3D" id="3.30.1370.100">
    <property type="entry name" value="MutL, C-terminal domain, regulatory subdomain"/>
    <property type="match status" value="1"/>
</dbReference>
<dbReference type="GO" id="GO:0006298">
    <property type="term" value="P:mismatch repair"/>
    <property type="evidence" value="ECO:0007669"/>
    <property type="project" value="UniProtKB-UniRule"/>
</dbReference>
<comment type="function">
    <text evidence="4">This protein is involved in the repair of mismatches in DNA. It is required for dam-dependent methyl-directed DNA mismatch repair. May act as a 'molecular matchmaker', a protein that promotes the formation of a stable complex between two or more DNA-binding proteins in an ATP-dependent manner without itself being part of a final effector complex.</text>
</comment>
<dbReference type="PANTHER" id="PTHR10073">
    <property type="entry name" value="DNA MISMATCH REPAIR PROTEIN MLH, PMS, MUTL"/>
    <property type="match status" value="1"/>
</dbReference>
<dbReference type="CDD" id="cd00782">
    <property type="entry name" value="MutL_Trans"/>
    <property type="match status" value="1"/>
</dbReference>
<dbReference type="InterPro" id="IPR014762">
    <property type="entry name" value="DNA_mismatch_repair_CS"/>
</dbReference>
<dbReference type="InterPro" id="IPR020568">
    <property type="entry name" value="Ribosomal_Su5_D2-typ_SF"/>
</dbReference>
<dbReference type="InterPro" id="IPR038973">
    <property type="entry name" value="MutL/Mlh/Pms-like"/>
</dbReference>
<dbReference type="GO" id="GO:0032300">
    <property type="term" value="C:mismatch repair complex"/>
    <property type="evidence" value="ECO:0007669"/>
    <property type="project" value="InterPro"/>
</dbReference>
<dbReference type="GO" id="GO:0016887">
    <property type="term" value="F:ATP hydrolysis activity"/>
    <property type="evidence" value="ECO:0007669"/>
    <property type="project" value="InterPro"/>
</dbReference>
<dbReference type="Pfam" id="PF01119">
    <property type="entry name" value="DNA_mis_repair"/>
    <property type="match status" value="1"/>
</dbReference>
<protein>
    <recommendedName>
        <fullName evidence="4">DNA mismatch repair protein MutL</fullName>
    </recommendedName>
</protein>
<dbReference type="Proteomes" id="UP000178656">
    <property type="component" value="Unassembled WGS sequence"/>
</dbReference>
<dbReference type="InterPro" id="IPR014790">
    <property type="entry name" value="MutL_C"/>
</dbReference>
<dbReference type="InterPro" id="IPR036890">
    <property type="entry name" value="HATPase_C_sf"/>
</dbReference>
<dbReference type="EMBL" id="MFGM01000027">
    <property type="protein sequence ID" value="OGF36934.1"/>
    <property type="molecule type" value="Genomic_DNA"/>
</dbReference>
<dbReference type="HAMAP" id="MF_00149">
    <property type="entry name" value="DNA_mis_repair"/>
    <property type="match status" value="1"/>
</dbReference>
<reference evidence="7 8" key="1">
    <citation type="journal article" date="2016" name="Nat. Commun.">
        <title>Thousands of microbial genomes shed light on interconnected biogeochemical processes in an aquifer system.</title>
        <authorList>
            <person name="Anantharaman K."/>
            <person name="Brown C.T."/>
            <person name="Hug L.A."/>
            <person name="Sharon I."/>
            <person name="Castelle C.J."/>
            <person name="Probst A.J."/>
            <person name="Thomas B.C."/>
            <person name="Singh A."/>
            <person name="Wilkins M.J."/>
            <person name="Karaoz U."/>
            <person name="Brodie E.L."/>
            <person name="Williams K.H."/>
            <person name="Hubbard S.S."/>
            <person name="Banfield J.F."/>
        </authorList>
    </citation>
    <scope>NUCLEOTIDE SEQUENCE [LARGE SCALE GENOMIC DNA]</scope>
</reference>
<evidence type="ECO:0000256" key="3">
    <source>
        <dbReference type="ARBA" id="ARBA00023204"/>
    </source>
</evidence>
<organism evidence="7 8">
    <name type="scientific">Candidatus Falkowbacteria bacterium RIFOXYC2_FULL_48_21</name>
    <dbReference type="NCBI Taxonomy" id="1798005"/>
    <lineage>
        <taxon>Bacteria</taxon>
        <taxon>Candidatus Falkowiibacteriota</taxon>
    </lineage>
</organism>
<dbReference type="GO" id="GO:0140664">
    <property type="term" value="F:ATP-dependent DNA damage sensor activity"/>
    <property type="evidence" value="ECO:0007669"/>
    <property type="project" value="InterPro"/>
</dbReference>
<dbReference type="Pfam" id="PF13589">
    <property type="entry name" value="HATPase_c_3"/>
    <property type="match status" value="1"/>
</dbReference>
<dbReference type="AlphaFoldDB" id="A0A1F5TD79"/>
<dbReference type="InterPro" id="IPR037198">
    <property type="entry name" value="MutL_C_sf"/>
</dbReference>
<feature type="domain" description="DNA mismatch repair protein S5" evidence="6">
    <location>
        <begin position="206"/>
        <end position="324"/>
    </location>
</feature>
<dbReference type="InterPro" id="IPR042121">
    <property type="entry name" value="MutL_C_regsub"/>
</dbReference>
<gene>
    <name evidence="4" type="primary">mutL</name>
    <name evidence="7" type="ORF">A2482_02955</name>
</gene>
<dbReference type="InterPro" id="IPR014721">
    <property type="entry name" value="Ribsml_uS5_D2-typ_fold_subgr"/>
</dbReference>
<evidence type="ECO:0000259" key="6">
    <source>
        <dbReference type="SMART" id="SM01340"/>
    </source>
</evidence>
<evidence type="ECO:0000256" key="4">
    <source>
        <dbReference type="HAMAP-Rule" id="MF_00149"/>
    </source>
</evidence>
<dbReference type="NCBIfam" id="TIGR00585">
    <property type="entry name" value="mutl"/>
    <property type="match status" value="1"/>
</dbReference>
<dbReference type="InterPro" id="IPR020667">
    <property type="entry name" value="DNA_mismatch_repair_MutL"/>
</dbReference>
<feature type="domain" description="MutL C-terminal dimerisation" evidence="5">
    <location>
        <begin position="410"/>
        <end position="554"/>
    </location>
</feature>
<dbReference type="SUPFAM" id="SSF55874">
    <property type="entry name" value="ATPase domain of HSP90 chaperone/DNA topoisomerase II/histidine kinase"/>
    <property type="match status" value="1"/>
</dbReference>
<dbReference type="Gene3D" id="3.30.565.10">
    <property type="entry name" value="Histidine kinase-like ATPase, C-terminal domain"/>
    <property type="match status" value="1"/>
</dbReference>
<dbReference type="GO" id="GO:0005524">
    <property type="term" value="F:ATP binding"/>
    <property type="evidence" value="ECO:0007669"/>
    <property type="project" value="InterPro"/>
</dbReference>
<dbReference type="GO" id="GO:0030983">
    <property type="term" value="F:mismatched DNA binding"/>
    <property type="evidence" value="ECO:0007669"/>
    <property type="project" value="InterPro"/>
</dbReference>
<dbReference type="SUPFAM" id="SSF118116">
    <property type="entry name" value="DNA mismatch repair protein MutL"/>
    <property type="match status" value="1"/>
</dbReference>
<dbReference type="SMART" id="SM01340">
    <property type="entry name" value="DNA_mis_repair"/>
    <property type="match status" value="1"/>
</dbReference>
<dbReference type="PROSITE" id="PS00058">
    <property type="entry name" value="DNA_MISMATCH_REPAIR_1"/>
    <property type="match status" value="1"/>
</dbReference>
<comment type="similarity">
    <text evidence="1 4">Belongs to the DNA mismatch repair MutL/HexB family.</text>
</comment>
<name>A0A1F5TD79_9BACT</name>
<evidence type="ECO:0000313" key="7">
    <source>
        <dbReference type="EMBL" id="OGF36934.1"/>
    </source>
</evidence>
<accession>A0A1F5TD79</accession>
<evidence type="ECO:0000256" key="1">
    <source>
        <dbReference type="ARBA" id="ARBA00006082"/>
    </source>
</evidence>
<dbReference type="CDD" id="cd16926">
    <property type="entry name" value="HATPase_MutL-MLH-PMS-like"/>
    <property type="match status" value="1"/>
</dbReference>
<comment type="caution">
    <text evidence="7">The sequence shown here is derived from an EMBL/GenBank/DDBJ whole genome shotgun (WGS) entry which is preliminary data.</text>
</comment>
<dbReference type="SUPFAM" id="SSF54211">
    <property type="entry name" value="Ribosomal protein S5 domain 2-like"/>
    <property type="match status" value="1"/>
</dbReference>
<proteinExistence type="inferred from homology"/>
<dbReference type="InterPro" id="IPR013507">
    <property type="entry name" value="DNA_mismatch_S5_2-like"/>
</dbReference>
<evidence type="ECO:0000259" key="5">
    <source>
        <dbReference type="SMART" id="SM00853"/>
    </source>
</evidence>